<keyword evidence="1" id="KW-0368">Histidine biosynthesis</keyword>
<dbReference type="GO" id="GO:0004821">
    <property type="term" value="F:histidine-tRNA ligase activity"/>
    <property type="evidence" value="ECO:0007669"/>
    <property type="project" value="TreeGrafter"/>
</dbReference>
<gene>
    <name evidence="4" type="ORF">SAMN05660835_00224</name>
</gene>
<dbReference type="PIRSF" id="PIRSF001549">
    <property type="entry name" value="His-tRNA_synth"/>
    <property type="match status" value="1"/>
</dbReference>
<dbReference type="AlphaFoldDB" id="A0A1G6I5U2"/>
<keyword evidence="1" id="KW-0028">Amino-acid biosynthesis</keyword>
<feature type="binding site" evidence="2">
    <location>
        <position position="123"/>
    </location>
    <ligand>
        <name>L-histidine</name>
        <dbReference type="ChEBI" id="CHEBI:57595"/>
    </ligand>
</feature>
<feature type="domain" description="Class II Histidinyl-tRNA synthetase (HisRS)-like catalytic core" evidence="3">
    <location>
        <begin position="17"/>
        <end position="302"/>
    </location>
</feature>
<dbReference type="InterPro" id="IPR045864">
    <property type="entry name" value="aa-tRNA-synth_II/BPL/LPL"/>
</dbReference>
<name>A0A1G6I5U2_9BACT</name>
<dbReference type="InterPro" id="IPR041715">
    <property type="entry name" value="HisRS-like_core"/>
</dbReference>
<dbReference type="Proteomes" id="UP000199411">
    <property type="component" value="Unassembled WGS sequence"/>
</dbReference>
<dbReference type="SUPFAM" id="SSF55681">
    <property type="entry name" value="Class II aaRS and biotin synthetases"/>
    <property type="match status" value="1"/>
</dbReference>
<reference evidence="5" key="1">
    <citation type="submission" date="2016-10" db="EMBL/GenBank/DDBJ databases">
        <authorList>
            <person name="Varghese N."/>
            <person name="Submissions S."/>
        </authorList>
    </citation>
    <scope>NUCLEOTIDE SEQUENCE [LARGE SCALE GENOMIC DNA]</scope>
    <source>
        <strain evidence="5">DSM 8415</strain>
    </source>
</reference>
<proteinExistence type="predicted"/>
<protein>
    <submittedName>
        <fullName evidence="4">ATP phosphoribosyltransferase regulatory subunit</fullName>
    </submittedName>
</protein>
<evidence type="ECO:0000313" key="5">
    <source>
        <dbReference type="Proteomes" id="UP000199411"/>
    </source>
</evidence>
<dbReference type="GO" id="GO:0000105">
    <property type="term" value="P:L-histidine biosynthetic process"/>
    <property type="evidence" value="ECO:0007669"/>
    <property type="project" value="UniProtKB-KW"/>
</dbReference>
<feature type="binding site" evidence="2">
    <location>
        <position position="127"/>
    </location>
    <ligand>
        <name>L-histidine</name>
        <dbReference type="ChEBI" id="CHEBI:57595"/>
    </ligand>
</feature>
<accession>A0A1G6I5U2</accession>
<evidence type="ECO:0000256" key="1">
    <source>
        <dbReference type="ARBA" id="ARBA00023102"/>
    </source>
</evidence>
<sequence>MSIKHNIPKGVLQFFYPHSRKRRDIENKIMDYLDSKDYKEIVTPTFIYEDNVYQDLYEPLKSKLFKFVDRNSGKTIILRPDVTLQVALAVLLADIDLPARFSYAHYIYRDEKQHANLKREFKQIGAEIFGQNSIETDIEIITLAIDVLNLVDIKDLVVRISDSQIIDKLLDVYLSPQFFDKKKAILRLINKKNLSFLKQMPLGEFGSIIDALFLGDINALLKIEPIKQNVGNLIEISNKINKDCEIFLDFFYYEYPTYHSGVSFDIFSNNAVLCTGGRYGNLMQLMGKYIPATGFAINLDKLMDFLYTKEI</sequence>
<keyword evidence="5" id="KW-1185">Reference proteome</keyword>
<feature type="binding site" evidence="2">
    <location>
        <begin position="81"/>
        <end position="83"/>
    </location>
    <ligand>
        <name>L-histidine</name>
        <dbReference type="ChEBI" id="CHEBI:57595"/>
    </ligand>
</feature>
<dbReference type="EMBL" id="FMYU01000001">
    <property type="protein sequence ID" value="SDC01902.1"/>
    <property type="molecule type" value="Genomic_DNA"/>
</dbReference>
<dbReference type="InterPro" id="IPR004516">
    <property type="entry name" value="HisRS/HisZ"/>
</dbReference>
<dbReference type="RefSeq" id="WP_092127564.1">
    <property type="nucleotide sequence ID" value="NZ_FMYU01000001.1"/>
</dbReference>
<evidence type="ECO:0000259" key="3">
    <source>
        <dbReference type="Pfam" id="PF13393"/>
    </source>
</evidence>
<keyword evidence="4" id="KW-0328">Glycosyltransferase</keyword>
<dbReference type="PANTHER" id="PTHR43707">
    <property type="entry name" value="HISTIDYL-TRNA SYNTHETASE"/>
    <property type="match status" value="1"/>
</dbReference>
<dbReference type="Gene3D" id="3.30.930.10">
    <property type="entry name" value="Bira Bifunctional Protein, Domain 2"/>
    <property type="match status" value="1"/>
</dbReference>
<dbReference type="Pfam" id="PF13393">
    <property type="entry name" value="tRNA-synt_His"/>
    <property type="match status" value="1"/>
</dbReference>
<feature type="binding site" evidence="2">
    <location>
        <position position="109"/>
    </location>
    <ligand>
        <name>L-histidine</name>
        <dbReference type="ChEBI" id="CHEBI:57595"/>
    </ligand>
</feature>
<dbReference type="GO" id="GO:0006427">
    <property type="term" value="P:histidyl-tRNA aminoacylation"/>
    <property type="evidence" value="ECO:0007669"/>
    <property type="project" value="TreeGrafter"/>
</dbReference>
<dbReference type="GO" id="GO:0016757">
    <property type="term" value="F:glycosyltransferase activity"/>
    <property type="evidence" value="ECO:0007669"/>
    <property type="project" value="UniProtKB-KW"/>
</dbReference>
<dbReference type="GO" id="GO:0005737">
    <property type="term" value="C:cytoplasm"/>
    <property type="evidence" value="ECO:0007669"/>
    <property type="project" value="InterPro"/>
</dbReference>
<keyword evidence="4" id="KW-0808">Transferase</keyword>
<dbReference type="PANTHER" id="PTHR43707:SF6">
    <property type="entry name" value="ATP PHOSPHORIBOSYLTRANSFERASE REGULATORY SUBUNIT"/>
    <property type="match status" value="1"/>
</dbReference>
<evidence type="ECO:0000313" key="4">
    <source>
        <dbReference type="EMBL" id="SDC01902.1"/>
    </source>
</evidence>
<evidence type="ECO:0000256" key="2">
    <source>
        <dbReference type="PIRSR" id="PIRSR001549-1"/>
    </source>
</evidence>
<organism evidence="4 5">
    <name type="scientific">Desulfurella multipotens</name>
    <dbReference type="NCBI Taxonomy" id="79269"/>
    <lineage>
        <taxon>Bacteria</taxon>
        <taxon>Pseudomonadati</taxon>
        <taxon>Campylobacterota</taxon>
        <taxon>Desulfurellia</taxon>
        <taxon>Desulfurellales</taxon>
        <taxon>Desulfurellaceae</taxon>
        <taxon>Desulfurella</taxon>
    </lineage>
</organism>
<dbReference type="OrthoDB" id="5342252at2"/>